<gene>
    <name evidence="1" type="ORF">DRB17_08265</name>
</gene>
<dbReference type="Pfam" id="PF07310">
    <property type="entry name" value="PAS_5"/>
    <property type="match status" value="1"/>
</dbReference>
<dbReference type="Proteomes" id="UP000253941">
    <property type="component" value="Unassembled WGS sequence"/>
</dbReference>
<comment type="caution">
    <text evidence="1">The sequence shown here is derived from an EMBL/GenBank/DDBJ whole genome shotgun (WGS) entry which is preliminary data.</text>
</comment>
<protein>
    <submittedName>
        <fullName evidence="1">PAS domain-containing protein</fullName>
    </submittedName>
</protein>
<dbReference type="AlphaFoldDB" id="A0A369TAB6"/>
<proteinExistence type="predicted"/>
<keyword evidence="2" id="KW-1185">Reference proteome</keyword>
<sequence>METFERECWNQAGSEAIQAAAKAIADETGKQPCVRVGAAMGELSTPLLRRLYRHWSDLCADGLPSYRAIDPLDFKFALGHVMLVEPVDDGADFRYRIGGTVVAQHYGIEMTGKRVSECYLPVSSAFYLATYREVMERPRPLYTFHIPPRRVPVIHWERLLLPFADEAGRVVRILTGVVSGGPRAPESETG</sequence>
<evidence type="ECO:0000313" key="1">
    <source>
        <dbReference type="EMBL" id="RDD62218.1"/>
    </source>
</evidence>
<accession>A0A369TAB6</accession>
<organism evidence="1 2">
    <name type="scientific">Ferruginivarius sediminum</name>
    <dbReference type="NCBI Taxonomy" id="2661937"/>
    <lineage>
        <taxon>Bacteria</taxon>
        <taxon>Pseudomonadati</taxon>
        <taxon>Pseudomonadota</taxon>
        <taxon>Alphaproteobacteria</taxon>
        <taxon>Rhodospirillales</taxon>
        <taxon>Rhodospirillaceae</taxon>
        <taxon>Ferruginivarius</taxon>
    </lineage>
</organism>
<reference evidence="1 2" key="1">
    <citation type="submission" date="2018-07" db="EMBL/GenBank/DDBJ databases">
        <title>Venubactetium sediminum gen. nov., sp. nov., isolated from a marine solar saltern.</title>
        <authorList>
            <person name="Wang S."/>
        </authorList>
    </citation>
    <scope>NUCLEOTIDE SEQUENCE [LARGE SCALE GENOMIC DNA]</scope>
    <source>
        <strain evidence="1 2">WD2A32</strain>
    </source>
</reference>
<dbReference type="RefSeq" id="WP_114581732.1">
    <property type="nucleotide sequence ID" value="NZ_QPMH01000006.1"/>
</dbReference>
<dbReference type="InterPro" id="IPR009922">
    <property type="entry name" value="DUF1457"/>
</dbReference>
<evidence type="ECO:0000313" key="2">
    <source>
        <dbReference type="Proteomes" id="UP000253941"/>
    </source>
</evidence>
<name>A0A369TAB6_9PROT</name>
<dbReference type="EMBL" id="QPMH01000006">
    <property type="protein sequence ID" value="RDD62218.1"/>
    <property type="molecule type" value="Genomic_DNA"/>
</dbReference>